<dbReference type="FunFam" id="1.10.10.60:FF:000007">
    <property type="entry name" value="Two-component response regulator"/>
    <property type="match status" value="1"/>
</dbReference>
<gene>
    <name evidence="7" type="ORF">AAHA92_10727</name>
</gene>
<evidence type="ECO:0000256" key="4">
    <source>
        <dbReference type="ARBA" id="ARBA00023242"/>
    </source>
</evidence>
<keyword evidence="3" id="KW-0804">Transcription</keyword>
<dbReference type="AlphaFoldDB" id="A0ABD1HVP1"/>
<name>A0ABD1HVP1_SALDI</name>
<dbReference type="InterPro" id="IPR006447">
    <property type="entry name" value="Myb_dom_plants"/>
</dbReference>
<dbReference type="NCBIfam" id="TIGR01557">
    <property type="entry name" value="myb_SHAQKYF"/>
    <property type="match status" value="1"/>
</dbReference>
<dbReference type="EMBL" id="JBEAFC010000004">
    <property type="protein sequence ID" value="KAL1560527.1"/>
    <property type="molecule type" value="Genomic_DNA"/>
</dbReference>
<reference evidence="7 8" key="1">
    <citation type="submission" date="2024-06" db="EMBL/GenBank/DDBJ databases">
        <title>A chromosome level genome sequence of Diviner's sage (Salvia divinorum).</title>
        <authorList>
            <person name="Ford S.A."/>
            <person name="Ro D.-K."/>
            <person name="Ness R.W."/>
            <person name="Phillips M.A."/>
        </authorList>
    </citation>
    <scope>NUCLEOTIDE SEQUENCE [LARGE SCALE GENOMIC DNA]</scope>
    <source>
        <strain evidence="7">SAF-2024a</strain>
        <tissue evidence="7">Leaf</tissue>
    </source>
</reference>
<dbReference type="InterPro" id="IPR017930">
    <property type="entry name" value="Myb_dom"/>
</dbReference>
<dbReference type="InterPro" id="IPR046955">
    <property type="entry name" value="PHR1-like"/>
</dbReference>
<dbReference type="PROSITE" id="PS51294">
    <property type="entry name" value="HTH_MYB"/>
    <property type="match status" value="1"/>
</dbReference>
<comment type="subcellular location">
    <subcellularLocation>
        <location evidence="1">Nucleus</location>
    </subcellularLocation>
</comment>
<feature type="region of interest" description="Disordered" evidence="5">
    <location>
        <begin position="103"/>
        <end position="124"/>
    </location>
</feature>
<keyword evidence="2" id="KW-0805">Transcription regulation</keyword>
<keyword evidence="4" id="KW-0539">Nucleus</keyword>
<evidence type="ECO:0000256" key="1">
    <source>
        <dbReference type="ARBA" id="ARBA00004123"/>
    </source>
</evidence>
<accession>A0ABD1HVP1</accession>
<evidence type="ECO:0000259" key="6">
    <source>
        <dbReference type="PROSITE" id="PS51294"/>
    </source>
</evidence>
<comment type="caution">
    <text evidence="7">The sequence shown here is derived from an EMBL/GenBank/DDBJ whole genome shotgun (WGS) entry which is preliminary data.</text>
</comment>
<dbReference type="PANTHER" id="PTHR31499:SF43">
    <property type="entry name" value="MYB FAMILY TRANSCRIPTION FACTOR APL"/>
    <property type="match status" value="1"/>
</dbReference>
<dbReference type="Pfam" id="PF00249">
    <property type="entry name" value="Myb_DNA-binding"/>
    <property type="match status" value="1"/>
</dbReference>
<keyword evidence="8" id="KW-1185">Reference proteome</keyword>
<evidence type="ECO:0000313" key="8">
    <source>
        <dbReference type="Proteomes" id="UP001567538"/>
    </source>
</evidence>
<feature type="domain" description="HTH myb-type" evidence="6">
    <location>
        <begin position="31"/>
        <end position="88"/>
    </location>
</feature>
<dbReference type="InterPro" id="IPR001005">
    <property type="entry name" value="SANT/Myb"/>
</dbReference>
<organism evidence="7 8">
    <name type="scientific">Salvia divinorum</name>
    <name type="common">Maria pastora</name>
    <name type="synonym">Diviner's sage</name>
    <dbReference type="NCBI Taxonomy" id="28513"/>
    <lineage>
        <taxon>Eukaryota</taxon>
        <taxon>Viridiplantae</taxon>
        <taxon>Streptophyta</taxon>
        <taxon>Embryophyta</taxon>
        <taxon>Tracheophyta</taxon>
        <taxon>Spermatophyta</taxon>
        <taxon>Magnoliopsida</taxon>
        <taxon>eudicotyledons</taxon>
        <taxon>Gunneridae</taxon>
        <taxon>Pentapetalae</taxon>
        <taxon>asterids</taxon>
        <taxon>lamiids</taxon>
        <taxon>Lamiales</taxon>
        <taxon>Lamiaceae</taxon>
        <taxon>Nepetoideae</taxon>
        <taxon>Mentheae</taxon>
        <taxon>Salviinae</taxon>
        <taxon>Salvia</taxon>
        <taxon>Salvia subgen. Calosphace</taxon>
    </lineage>
</organism>
<dbReference type="SUPFAM" id="SSF46689">
    <property type="entry name" value="Homeodomain-like"/>
    <property type="match status" value="1"/>
</dbReference>
<protein>
    <submittedName>
        <fullName evidence="7">Myb-related protein 2-like</fullName>
    </submittedName>
</protein>
<evidence type="ECO:0000256" key="2">
    <source>
        <dbReference type="ARBA" id="ARBA00023015"/>
    </source>
</evidence>
<dbReference type="PANTHER" id="PTHR31499">
    <property type="entry name" value="MYB FAMILY TRANSCRIPTION FACTOR PHL11"/>
    <property type="match status" value="1"/>
</dbReference>
<proteinExistence type="predicted"/>
<sequence>MATRRDPSGSSGAAAESIGNQIELLLLLYPKQRLRWTAELHEQFVKAVAELGGANKAKPKSISKLMGVEGITLFHIKSHLQKFRLGKIGRKLRRKGSIPLDYNRKGDDILPPNEAAASTSGSKPAEAAKPALLSLFPTWEWPEYLHASGSGRKDNSHHSCTIFESFSDQVATSDNAPPHIIILNKL</sequence>
<evidence type="ECO:0000256" key="5">
    <source>
        <dbReference type="SAM" id="MobiDB-lite"/>
    </source>
</evidence>
<dbReference type="InterPro" id="IPR009057">
    <property type="entry name" value="Homeodomain-like_sf"/>
</dbReference>
<evidence type="ECO:0000313" key="7">
    <source>
        <dbReference type="EMBL" id="KAL1560527.1"/>
    </source>
</evidence>
<dbReference type="GO" id="GO:0005634">
    <property type="term" value="C:nucleus"/>
    <property type="evidence" value="ECO:0007669"/>
    <property type="project" value="UniProtKB-SubCell"/>
</dbReference>
<evidence type="ECO:0000256" key="3">
    <source>
        <dbReference type="ARBA" id="ARBA00023163"/>
    </source>
</evidence>
<dbReference type="Proteomes" id="UP001567538">
    <property type="component" value="Unassembled WGS sequence"/>
</dbReference>
<dbReference type="Gene3D" id="1.10.10.60">
    <property type="entry name" value="Homeodomain-like"/>
    <property type="match status" value="1"/>
</dbReference>